<dbReference type="Pfam" id="PF10412">
    <property type="entry name" value="TrwB_AAD_bind"/>
    <property type="match status" value="1"/>
</dbReference>
<dbReference type="SUPFAM" id="SSF52540">
    <property type="entry name" value="P-loop containing nucleoside triphosphate hydrolases"/>
    <property type="match status" value="1"/>
</dbReference>
<dbReference type="InterPro" id="IPR019476">
    <property type="entry name" value="T4SS_TraD_DNA-bd"/>
</dbReference>
<dbReference type="PANTHER" id="PTHR42957:SF1">
    <property type="entry name" value="HELICASE MJ1565-RELATED"/>
    <property type="match status" value="1"/>
</dbReference>
<dbReference type="InterPro" id="IPR027417">
    <property type="entry name" value="P-loop_NTPase"/>
</dbReference>
<dbReference type="NCBIfam" id="TIGR03237">
    <property type="entry name" value="dnd_assoc_2"/>
    <property type="match status" value="1"/>
</dbReference>
<dbReference type="PANTHER" id="PTHR42957">
    <property type="entry name" value="HELICASE MJ1565-RELATED"/>
    <property type="match status" value="1"/>
</dbReference>
<organism evidence="2 3">
    <name type="scientific">Anaerovirgula multivorans</name>
    <dbReference type="NCBI Taxonomy" id="312168"/>
    <lineage>
        <taxon>Bacteria</taxon>
        <taxon>Bacillati</taxon>
        <taxon>Bacillota</taxon>
        <taxon>Clostridia</taxon>
        <taxon>Peptostreptococcales</taxon>
        <taxon>Natronincolaceae</taxon>
        <taxon>Anaerovirgula</taxon>
    </lineage>
</organism>
<dbReference type="RefSeq" id="WP_089282262.1">
    <property type="nucleotide sequence ID" value="NZ_FZOJ01000006.1"/>
</dbReference>
<dbReference type="Proteomes" id="UP000198304">
    <property type="component" value="Unassembled WGS sequence"/>
</dbReference>
<accession>A0A239CK23</accession>
<name>A0A239CK23_9FIRM</name>
<dbReference type="Gene3D" id="3.40.50.300">
    <property type="entry name" value="P-loop containing nucleotide triphosphate hydrolases"/>
    <property type="match status" value="2"/>
</dbReference>
<dbReference type="EMBL" id="FZOJ01000006">
    <property type="protein sequence ID" value="SNS20289.1"/>
    <property type="molecule type" value="Genomic_DNA"/>
</dbReference>
<evidence type="ECO:0000313" key="3">
    <source>
        <dbReference type="Proteomes" id="UP000198304"/>
    </source>
</evidence>
<sequence length="1737" mass="201415">MSNQFYNYLGKKIIEYFKARELKSGDKFNIEFEKEEQVKLLYETLEKEDNADLFIYKITDEIEYKAYSIDINGIKVIIAATIDDVKPDFLIRLRNLVGDETDVRFKNTAILFIHNTTLDSIVRGTESFLKEGMPFHTESIIKDIKMQLNYSNLSIGDRYILNFALDEMNKNVFEDNSSLFQYEDILKVLNRREITREEYKDFGLFYDPNLTQSQDKNVIKNRLKENADFFAKIDSIHQYGNPDVELEKFLDDKGVNQLKDKLWHEIEYKEVKQSVENKSKEKVIQFEKVSIEGKLSFWDKPLGDTIVKQRTRNIIIFNESKETEIHLEVSFDDYVKSASIRTNRNEPINAWNSGKKLKIAIQPQEGQSTFGKVVYNDGVKYEFRIAVLTCNEKFLENIKTNYSIIIKGADKFILCNSDEDIIIFNPGQGHLRNEEVNENNVQIEIEENEELHLRFDGNNEEDEEYIRCNVVIDNIIIPLGKQEEKERPKVITGVKVWKLKRENKEHFKYIGNNKITQGTTEYFAKEDFKFNIEMEKVLVEKGALFYTLIGDELREEELQVQETLVDSYKKLIEYYRVNNLLPSLSYYDDELMALSKQYITAYLNAVDELNNGEVLSKKERNLIKVGTIKRLDQSYEMMMTPLHPLNVAYQVLLNEKLKDEKIDEEILKNLHATYLIPYVYNDSGTLYKPVEQDHSLEWNYYVNHKMPRYKGSRDFVSKLVREKIEEFIEHFSYLFDYTNSSILRLNLINLGDSVEILNGILDYYNRSLNNDIDSKDLISIELYIYGESSSTSIFEEFAAYNSIEAIKSSFGINLRSKYYSEEDIINIVREKVQFYKKDKADQNYEYSHITFYEMEQDVDINSSNMIDVNTGVSLDGLISGVPSVYLKDTYRTGFGSRFLPTEKNDLLKLIMKTNALIKSAASGDPFDDTLSITTSMGEKNKEFLDRIYESSHWITFIDPKVDLNFFKNDLDAKDLLIIHYSDQYTSSSGYDAITVTRKSKQYQVIIEEFLKSKNVSRIEESLPKIINLFNGVNGDWLLRLISSKSQFSREKLSILSAIKLSLAYFHHKNITWVPISLEEILRVSSGAGLNQTDGLFTIKNLTGKNESYSDDLLLVGIENTSGGLKVYFYPIEVKIGENNYSVIAKAITQASKTKELLEKFLIPREEDLNKVTKKIYRNFLMQLTIVSIEKMKLYNIWQEQNWDGIIDSDIRSKLLNDDYEISNALDEYIGKGAIISFKKGTHFNSQPFKKEDILVLDFSEQEGYNNIVSSIEDLKNKFLNNQSDFNVEDLLGNKYNPLIEVEYDDAETEKDPNNVGDSKEIYVSQGELEEQEDDVTKLSKKSSRPIEILFGKEVVNNQALVWYPTDTEKTTHTNTGIIGTMGTGKTQFTKSLITQIHLEEDNNVENRPIGMLIFDYKGDYIDKEFVEATNAKVYNLFHLPYNPLALILPEKPKPLLPLHTANMIKETISTAFGLGPKQENALREIIMEAYGRRGIDKVNVNTWSKPAPTIRDVCSIYFNNDDVNEDKLYVALKNLDEFEIFEPDSNNTKSLFDIVNGVTVIDLSGYDEGIQNLVVAMTLDIFYTQMLVMGESKQEGKYRQLSKMVLVDEADNFLSKNFKSIKKIMKEGRMFGVGTILSTQLLSHFSTSENEYQNYISTWIVHNVSDLNNKDVRYIFNTQSKPEEDNIYTKIKSLVKHESLVKLQNENRPIYIKDKAFWELRNELIQELLQDQLEKAL</sequence>
<evidence type="ECO:0000313" key="2">
    <source>
        <dbReference type="EMBL" id="SNS20289.1"/>
    </source>
</evidence>
<protein>
    <submittedName>
        <fullName evidence="2">DNA phosphorothioation-dependent restriction protein DptH</fullName>
    </submittedName>
</protein>
<reference evidence="2 3" key="1">
    <citation type="submission" date="2017-06" db="EMBL/GenBank/DDBJ databases">
        <authorList>
            <person name="Kim H.J."/>
            <person name="Triplett B.A."/>
        </authorList>
    </citation>
    <scope>NUCLEOTIDE SEQUENCE [LARGE SCALE GENOMIC DNA]</scope>
    <source>
        <strain evidence="2 3">SCA</strain>
    </source>
</reference>
<gene>
    <name evidence="2" type="ORF">SAMN05446037_10063</name>
</gene>
<feature type="domain" description="Type IV secretion system coupling protein TraD DNA-binding" evidence="1">
    <location>
        <begin position="1370"/>
        <end position="1433"/>
    </location>
</feature>
<dbReference type="InterPro" id="IPR017646">
    <property type="entry name" value="Dnd_assoc_2"/>
</dbReference>
<evidence type="ECO:0000259" key="1">
    <source>
        <dbReference type="Pfam" id="PF10412"/>
    </source>
</evidence>
<dbReference type="OrthoDB" id="9758751at2"/>
<keyword evidence="3" id="KW-1185">Reference proteome</keyword>
<dbReference type="InterPro" id="IPR008571">
    <property type="entry name" value="HerA-like"/>
</dbReference>
<proteinExistence type="predicted"/>